<dbReference type="KEGG" id="mzi:HWN40_06180"/>
<evidence type="ECO:0000313" key="2">
    <source>
        <dbReference type="Proteomes" id="UP000509594"/>
    </source>
</evidence>
<dbReference type="RefSeq" id="WP_176964919.1">
    <property type="nucleotide sequence ID" value="NZ_CP058215.1"/>
</dbReference>
<protein>
    <submittedName>
        <fullName evidence="1">Uncharacterized protein</fullName>
    </submittedName>
</protein>
<dbReference type="Proteomes" id="UP000509594">
    <property type="component" value="Chromosome"/>
</dbReference>
<evidence type="ECO:0000313" key="1">
    <source>
        <dbReference type="EMBL" id="QLC49863.1"/>
    </source>
</evidence>
<dbReference type="AlphaFoldDB" id="A0A7D5I4V4"/>
<sequence>MARELSSKDIEILKKLAPECAGLECAGSRAPYKSILPPLSNHFATDAEDFTKRIAVLDDEELLYLLSLIKSGEESLGCVQPHSMEIFLNFIEERLDTKTAEEIMGIYMAGQECSTDDLITFK</sequence>
<gene>
    <name evidence="1" type="ORF">HWN40_06180</name>
</gene>
<dbReference type="EMBL" id="CP058215">
    <property type="protein sequence ID" value="QLC49863.1"/>
    <property type="molecule type" value="Genomic_DNA"/>
</dbReference>
<dbReference type="GeneID" id="55821245"/>
<organism evidence="1 2">
    <name type="scientific">Methanolobus zinderi</name>
    <dbReference type="NCBI Taxonomy" id="536044"/>
    <lineage>
        <taxon>Archaea</taxon>
        <taxon>Methanobacteriati</taxon>
        <taxon>Methanobacteriota</taxon>
        <taxon>Stenosarchaea group</taxon>
        <taxon>Methanomicrobia</taxon>
        <taxon>Methanosarcinales</taxon>
        <taxon>Methanosarcinaceae</taxon>
        <taxon>Methanolobus</taxon>
    </lineage>
</organism>
<reference evidence="1 2" key="1">
    <citation type="submission" date="2020-06" db="EMBL/GenBank/DDBJ databases">
        <title>Methanolobus halotolerans sp. nov., isolated from a saline lake Tus in Siberia.</title>
        <authorList>
            <person name="Shen Y."/>
            <person name="Chen S.-C."/>
            <person name="Lai M.-C."/>
            <person name="Huang H.-H."/>
            <person name="Chiu H.-H."/>
            <person name="Tang S.-L."/>
            <person name="Rogozin D.Y."/>
            <person name="Degermendzhy A.G."/>
        </authorList>
    </citation>
    <scope>NUCLEOTIDE SEQUENCE [LARGE SCALE GENOMIC DNA]</scope>
    <source>
        <strain evidence="1 2">DSM 21339</strain>
    </source>
</reference>
<accession>A0A7D5I4V4</accession>
<proteinExistence type="predicted"/>
<dbReference type="OrthoDB" id="146424at2157"/>
<keyword evidence="2" id="KW-1185">Reference proteome</keyword>
<name>A0A7D5I4V4_9EURY</name>